<dbReference type="STRING" id="1586267.GCA_001418685_01989"/>
<gene>
    <name evidence="1" type="ORF">Ga0061079_11624</name>
</gene>
<protein>
    <recommendedName>
        <fullName evidence="3">Phage XkdN-like tail assembly chaperone protein, TAC</fullName>
    </recommendedName>
</protein>
<dbReference type="EMBL" id="FCOR01000016">
    <property type="protein sequence ID" value="CVK17122.1"/>
    <property type="molecule type" value="Genomic_DNA"/>
</dbReference>
<organism evidence="1 2">
    <name type="scientific">Apibacter mensalis</name>
    <dbReference type="NCBI Taxonomy" id="1586267"/>
    <lineage>
        <taxon>Bacteria</taxon>
        <taxon>Pseudomonadati</taxon>
        <taxon>Bacteroidota</taxon>
        <taxon>Flavobacteriia</taxon>
        <taxon>Flavobacteriales</taxon>
        <taxon>Weeksellaceae</taxon>
        <taxon>Apibacter</taxon>
    </lineage>
</organism>
<reference evidence="1 2" key="1">
    <citation type="submission" date="2016-01" db="EMBL/GenBank/DDBJ databases">
        <authorList>
            <person name="McClelland M."/>
            <person name="Jain A."/>
            <person name="Saraogi P."/>
            <person name="Mendelson R."/>
            <person name="Westerman R."/>
            <person name="SanMiguel P."/>
            <person name="Csonka L."/>
        </authorList>
    </citation>
    <scope>NUCLEOTIDE SEQUENCE [LARGE SCALE GENOMIC DNA]</scope>
    <source>
        <strain evidence="1 2">R-53146</strain>
    </source>
</reference>
<dbReference type="OrthoDB" id="885654at2"/>
<proteinExistence type="predicted"/>
<dbReference type="Proteomes" id="UP000182761">
    <property type="component" value="Unassembled WGS sequence"/>
</dbReference>
<accession>A0A0X3ARZ9</accession>
<name>A0A0X3ARZ9_9FLAO</name>
<evidence type="ECO:0000313" key="1">
    <source>
        <dbReference type="EMBL" id="CVK17122.1"/>
    </source>
</evidence>
<evidence type="ECO:0000313" key="2">
    <source>
        <dbReference type="Proteomes" id="UP000182761"/>
    </source>
</evidence>
<dbReference type="AlphaFoldDB" id="A0A0X3ARZ9"/>
<dbReference type="Gene3D" id="3.30.2220.10">
    <property type="entry name" value="rbstp2171"/>
    <property type="match status" value="1"/>
</dbReference>
<keyword evidence="2" id="KW-1185">Reference proteome</keyword>
<dbReference type="RefSeq" id="WP_055426293.1">
    <property type="nucleotide sequence ID" value="NZ_FCOR01000016.1"/>
</dbReference>
<evidence type="ECO:0008006" key="3">
    <source>
        <dbReference type="Google" id="ProtNLM"/>
    </source>
</evidence>
<sequence length="98" mass="11194">MNTQISQDQINLWKSKYKDIFKITVEDKVAYLKKPDRKILAAATAASTNNPMKFNEVILLNCWLGGDEEIKTEDSYFLGVSAKINELIEVKQAELEKL</sequence>